<dbReference type="InterPro" id="IPR003313">
    <property type="entry name" value="AraC-bd"/>
</dbReference>
<dbReference type="Proteomes" id="UP000249890">
    <property type="component" value="Chromosome"/>
</dbReference>
<dbReference type="InterPro" id="IPR037923">
    <property type="entry name" value="HTH-like"/>
</dbReference>
<keyword evidence="2" id="KW-0238">DNA-binding</keyword>
<dbReference type="GO" id="GO:0043565">
    <property type="term" value="F:sequence-specific DNA binding"/>
    <property type="evidence" value="ECO:0007669"/>
    <property type="project" value="InterPro"/>
</dbReference>
<dbReference type="Pfam" id="PF12833">
    <property type="entry name" value="HTH_18"/>
    <property type="match status" value="1"/>
</dbReference>
<dbReference type="SMART" id="SM00342">
    <property type="entry name" value="HTH_ARAC"/>
    <property type="match status" value="1"/>
</dbReference>
<evidence type="ECO:0000313" key="6">
    <source>
        <dbReference type="Proteomes" id="UP000249890"/>
    </source>
</evidence>
<name>A0A2Z2K4S3_9BACL</name>
<dbReference type="GO" id="GO:0003700">
    <property type="term" value="F:DNA-binding transcription factor activity"/>
    <property type="evidence" value="ECO:0007669"/>
    <property type="project" value="InterPro"/>
</dbReference>
<dbReference type="PROSITE" id="PS01124">
    <property type="entry name" value="HTH_ARAC_FAMILY_2"/>
    <property type="match status" value="1"/>
</dbReference>
<dbReference type="OrthoDB" id="9813413at2"/>
<gene>
    <name evidence="5" type="ORF">B9T62_00055</name>
</gene>
<feature type="domain" description="HTH araC/xylS-type" evidence="4">
    <location>
        <begin position="176"/>
        <end position="274"/>
    </location>
</feature>
<evidence type="ECO:0000256" key="1">
    <source>
        <dbReference type="ARBA" id="ARBA00023015"/>
    </source>
</evidence>
<dbReference type="InterPro" id="IPR018062">
    <property type="entry name" value="HTH_AraC-typ_CS"/>
</dbReference>
<dbReference type="SUPFAM" id="SSF46689">
    <property type="entry name" value="Homeodomain-like"/>
    <property type="match status" value="2"/>
</dbReference>
<keyword evidence="6" id="KW-1185">Reference proteome</keyword>
<dbReference type="Gene3D" id="2.60.120.280">
    <property type="entry name" value="Regulatory protein AraC"/>
    <property type="match status" value="1"/>
</dbReference>
<keyword evidence="1" id="KW-0805">Transcription regulation</keyword>
<evidence type="ECO:0000259" key="4">
    <source>
        <dbReference type="PROSITE" id="PS01124"/>
    </source>
</evidence>
<dbReference type="Pfam" id="PF02311">
    <property type="entry name" value="AraC_binding"/>
    <property type="match status" value="1"/>
</dbReference>
<dbReference type="KEGG" id="pdh:B9T62_00055"/>
<dbReference type="InterPro" id="IPR018060">
    <property type="entry name" value="HTH_AraC"/>
</dbReference>
<proteinExistence type="predicted"/>
<evidence type="ECO:0000256" key="3">
    <source>
        <dbReference type="ARBA" id="ARBA00023163"/>
    </source>
</evidence>
<dbReference type="RefSeq" id="WP_087913409.1">
    <property type="nucleotide sequence ID" value="NZ_CP021780.1"/>
</dbReference>
<dbReference type="PANTHER" id="PTHR43280">
    <property type="entry name" value="ARAC-FAMILY TRANSCRIPTIONAL REGULATOR"/>
    <property type="match status" value="1"/>
</dbReference>
<dbReference type="EMBL" id="CP021780">
    <property type="protein sequence ID" value="ASA19384.1"/>
    <property type="molecule type" value="Genomic_DNA"/>
</dbReference>
<evidence type="ECO:0000256" key="2">
    <source>
        <dbReference type="ARBA" id="ARBA00023125"/>
    </source>
</evidence>
<protein>
    <submittedName>
        <fullName evidence="5">AraC family transcriptional regulator</fullName>
    </submittedName>
</protein>
<accession>A0A2Z2K4S3</accession>
<organism evidence="5 6">
    <name type="scientific">Paenibacillus donghaensis</name>
    <dbReference type="NCBI Taxonomy" id="414771"/>
    <lineage>
        <taxon>Bacteria</taxon>
        <taxon>Bacillati</taxon>
        <taxon>Bacillota</taxon>
        <taxon>Bacilli</taxon>
        <taxon>Bacillales</taxon>
        <taxon>Paenibacillaceae</taxon>
        <taxon>Paenibacillus</taxon>
    </lineage>
</organism>
<dbReference type="SUPFAM" id="SSF51215">
    <property type="entry name" value="Regulatory protein AraC"/>
    <property type="match status" value="1"/>
</dbReference>
<keyword evidence="3" id="KW-0804">Transcription</keyword>
<dbReference type="PROSITE" id="PS00041">
    <property type="entry name" value="HTH_ARAC_FAMILY_1"/>
    <property type="match status" value="1"/>
</dbReference>
<dbReference type="InterPro" id="IPR009057">
    <property type="entry name" value="Homeodomain-like_sf"/>
</dbReference>
<sequence length="282" mass="31985">MAIFNYNVERPFRSNPDLHLHYWGQEHCASGHSVGPGVRDIYKIHFIHAGTGTVTASEETHTLQAGQAFLTYPHIVTSYAADVADPWVYSWIAFTGEQVESILLRTSLSPGHPVFPMDEQYMPFLYERLTEAAANAEGLDLPLKSILYDFFARMLRTMPAAPDVLPLPRQKSIYVEQCLHFLHAHYCENITVEMMSASLGLDRKYLSTLFKQAIGLPPQQYLLNFRMAKACELLTETQCTIGEISRSVGYQDPLLFSRMFKKVRGSAPKAYRLHQLNPDIVL</sequence>
<dbReference type="AlphaFoldDB" id="A0A2Z2K4S3"/>
<dbReference type="Gene3D" id="1.10.10.60">
    <property type="entry name" value="Homeodomain-like"/>
    <property type="match status" value="2"/>
</dbReference>
<reference evidence="5 6" key="1">
    <citation type="submission" date="2017-06" db="EMBL/GenBank/DDBJ databases">
        <title>Complete genome sequence of Paenibacillus donghaensis KCTC 13049T isolated from East Sea sediment, South Korea.</title>
        <authorList>
            <person name="Jung B.K."/>
            <person name="Hong S.-J."/>
            <person name="Shin J.-H."/>
        </authorList>
    </citation>
    <scope>NUCLEOTIDE SEQUENCE [LARGE SCALE GENOMIC DNA]</scope>
    <source>
        <strain evidence="5 6">KCTC 13049</strain>
    </source>
</reference>
<dbReference type="CDD" id="cd06986">
    <property type="entry name" value="cupin_MmsR-like_N"/>
    <property type="match status" value="1"/>
</dbReference>
<evidence type="ECO:0000313" key="5">
    <source>
        <dbReference type="EMBL" id="ASA19384.1"/>
    </source>
</evidence>
<dbReference type="PANTHER" id="PTHR43280:SF30">
    <property type="entry name" value="MMSAB OPERON REGULATORY PROTEIN"/>
    <property type="match status" value="1"/>
</dbReference>